<dbReference type="Pfam" id="PF06163">
    <property type="entry name" value="DUF977"/>
    <property type="match status" value="1"/>
</dbReference>
<protein>
    <submittedName>
        <fullName evidence="2">DUF977 family protein</fullName>
    </submittedName>
</protein>
<keyword evidence="3" id="KW-1185">Reference proteome</keyword>
<name>A0ABT3R9H7_9HYPH</name>
<dbReference type="EMBL" id="JAPEVI010000003">
    <property type="protein sequence ID" value="MCX2725807.1"/>
    <property type="molecule type" value="Genomic_DNA"/>
</dbReference>
<dbReference type="Gene3D" id="1.10.3290.10">
    <property type="entry name" value="Fido-like domain"/>
    <property type="match status" value="1"/>
</dbReference>
<proteinExistence type="predicted"/>
<dbReference type="InterPro" id="IPR036388">
    <property type="entry name" value="WH-like_DNA-bd_sf"/>
</dbReference>
<evidence type="ECO:0000259" key="1">
    <source>
        <dbReference type="PROSITE" id="PS51459"/>
    </source>
</evidence>
<reference evidence="2 3" key="1">
    <citation type="journal article" date="2016" name="Int. J. Syst. Evol. Microbiol.">
        <title>Labrenzia salina sp. nov., isolated from the rhizosphere of the halophyte Arthrocnemum macrostachyum.</title>
        <authorList>
            <person name="Camacho M."/>
            <person name="Redondo-Gomez S."/>
            <person name="Rodriguez-Llorente I."/>
            <person name="Rohde M."/>
            <person name="Sproer C."/>
            <person name="Schumann P."/>
            <person name="Klenk H.P."/>
            <person name="Montero-Calasanz M.D.C."/>
        </authorList>
    </citation>
    <scope>NUCLEOTIDE SEQUENCE [LARGE SCALE GENOMIC DNA]</scope>
    <source>
        <strain evidence="2 3">DSM 29163</strain>
    </source>
</reference>
<dbReference type="InterPro" id="IPR036597">
    <property type="entry name" value="Fido-like_dom_sf"/>
</dbReference>
<dbReference type="RefSeq" id="WP_265966943.1">
    <property type="nucleotide sequence ID" value="NZ_JAPEVI010000003.1"/>
</dbReference>
<evidence type="ECO:0000313" key="2">
    <source>
        <dbReference type="EMBL" id="MCX2725807.1"/>
    </source>
</evidence>
<accession>A0ABT3R9H7</accession>
<dbReference type="Pfam" id="PF02661">
    <property type="entry name" value="Fic"/>
    <property type="match status" value="1"/>
</dbReference>
<sequence length="354" mass="40452">MREPNIILGQDLVKLIAEIDEFKGRWDALKMLSPDRLDALRKVATVESIGSSTRIEGAKLSDAQVETLLSTIKIQSFNTRDEQEVAGYAEAMDLVFQAYDDLRLTENHIGQLHKTLLRHSVKDERHRGSYKTLRNDVVAMDTDGNQIGVVFETAPPFDTPREMESLVTWTRKAIEEESLHPLLIISVFVVQFLAFHPFQDGNGRLSRVLTTLLLLRAGYVYAPYASLERVIEENKDLYYKALRRTQTTLKNDKPDWLPWIGFFLRALKKQKDTLAIRLDRERIEQTGEAELPEISGQILALFKTRERLTLSQIEELTGANRNTLKVRMRELVSSGRIAQHGKARATWYTKASNG</sequence>
<evidence type="ECO:0000313" key="3">
    <source>
        <dbReference type="Proteomes" id="UP001300261"/>
    </source>
</evidence>
<organism evidence="2 3">
    <name type="scientific">Roseibium salinum</name>
    <dbReference type="NCBI Taxonomy" id="1604349"/>
    <lineage>
        <taxon>Bacteria</taxon>
        <taxon>Pseudomonadati</taxon>
        <taxon>Pseudomonadota</taxon>
        <taxon>Alphaproteobacteria</taxon>
        <taxon>Hyphomicrobiales</taxon>
        <taxon>Stappiaceae</taxon>
        <taxon>Roseibium</taxon>
    </lineage>
</organism>
<dbReference type="Gene3D" id="1.10.10.10">
    <property type="entry name" value="Winged helix-like DNA-binding domain superfamily/Winged helix DNA-binding domain"/>
    <property type="match status" value="1"/>
</dbReference>
<dbReference type="PROSITE" id="PS51459">
    <property type="entry name" value="FIDO"/>
    <property type="match status" value="1"/>
</dbReference>
<dbReference type="InterPro" id="IPR040198">
    <property type="entry name" value="Fido_containing"/>
</dbReference>
<comment type="caution">
    <text evidence="2">The sequence shown here is derived from an EMBL/GenBank/DDBJ whole genome shotgun (WGS) entry which is preliminary data.</text>
</comment>
<gene>
    <name evidence="2" type="ORF">ON753_26185</name>
</gene>
<dbReference type="InterPro" id="IPR003812">
    <property type="entry name" value="Fido"/>
</dbReference>
<feature type="domain" description="Fido" evidence="1">
    <location>
        <begin position="104"/>
        <end position="265"/>
    </location>
</feature>
<dbReference type="InterPro" id="IPR010382">
    <property type="entry name" value="DUF977"/>
</dbReference>
<dbReference type="Proteomes" id="UP001300261">
    <property type="component" value="Unassembled WGS sequence"/>
</dbReference>
<dbReference type="PANTHER" id="PTHR13504:SF38">
    <property type="entry name" value="FIDO DOMAIN-CONTAINING PROTEIN"/>
    <property type="match status" value="1"/>
</dbReference>
<dbReference type="SUPFAM" id="SSF140931">
    <property type="entry name" value="Fic-like"/>
    <property type="match status" value="1"/>
</dbReference>
<dbReference type="PANTHER" id="PTHR13504">
    <property type="entry name" value="FIDO DOMAIN-CONTAINING PROTEIN DDB_G0283145"/>
    <property type="match status" value="1"/>
</dbReference>